<dbReference type="KEGG" id="xap:XA3_14910"/>
<dbReference type="InterPro" id="IPR059177">
    <property type="entry name" value="GH29D-like_dom"/>
</dbReference>
<dbReference type="SUPFAM" id="SSF49785">
    <property type="entry name" value="Galactose-binding domain-like"/>
    <property type="match status" value="1"/>
</dbReference>
<dbReference type="SUPFAM" id="SSF51445">
    <property type="entry name" value="(Trans)glycosidases"/>
    <property type="match status" value="1"/>
</dbReference>
<reference evidence="3 4" key="1">
    <citation type="journal article" date="2023" name="Microbiol. Spectr.">
        <title>Symbiosis of Carpenter Bees with Uncharacterized Lactic Acid Bacteria Showing NAD Auxotrophy.</title>
        <authorList>
            <person name="Kawasaki S."/>
            <person name="Ozawa K."/>
            <person name="Mori T."/>
            <person name="Yamamoto A."/>
            <person name="Ito M."/>
            <person name="Ohkuma M."/>
            <person name="Sakamoto M."/>
            <person name="Matsutani M."/>
        </authorList>
    </citation>
    <scope>NUCLEOTIDE SEQUENCE [LARGE SCALE GENOMIC DNA]</scope>
    <source>
        <strain evidence="3 4">XA3</strain>
    </source>
</reference>
<dbReference type="InterPro" id="IPR000421">
    <property type="entry name" value="FA58C"/>
</dbReference>
<dbReference type="InterPro" id="IPR013783">
    <property type="entry name" value="Ig-like_fold"/>
</dbReference>
<name>A0AAU9DBX5_9LACO</name>
<dbReference type="InterPro" id="IPR008979">
    <property type="entry name" value="Galactose-bd-like_sf"/>
</dbReference>
<dbReference type="InterPro" id="IPR044056">
    <property type="entry name" value="InlI_Ig-like"/>
</dbReference>
<feature type="region of interest" description="Disordered" evidence="1">
    <location>
        <begin position="277"/>
        <end position="296"/>
    </location>
</feature>
<protein>
    <recommendedName>
        <fullName evidence="2">F5/8 type C domain-containing protein</fullName>
    </recommendedName>
</protein>
<proteinExistence type="predicted"/>
<feature type="compositionally biased region" description="Basic and acidic residues" evidence="1">
    <location>
        <begin position="287"/>
        <end position="296"/>
    </location>
</feature>
<evidence type="ECO:0000259" key="2">
    <source>
        <dbReference type="PROSITE" id="PS50022"/>
    </source>
</evidence>
<keyword evidence="4" id="KW-1185">Reference proteome</keyword>
<dbReference type="Gene3D" id="2.60.40.10">
    <property type="entry name" value="Immunoglobulins"/>
    <property type="match status" value="1"/>
</dbReference>
<dbReference type="Pfam" id="PF13290">
    <property type="entry name" value="CHB_HEX_C_1"/>
    <property type="match status" value="1"/>
</dbReference>
<dbReference type="Gene3D" id="2.60.120.260">
    <property type="entry name" value="Galactose-binding domain-like"/>
    <property type="match status" value="2"/>
</dbReference>
<dbReference type="Pfam" id="PF18981">
    <property type="entry name" value="InlK_D3"/>
    <property type="match status" value="1"/>
</dbReference>
<dbReference type="EMBL" id="AP026802">
    <property type="protein sequence ID" value="BDR59050.1"/>
    <property type="molecule type" value="Genomic_DNA"/>
</dbReference>
<evidence type="ECO:0000313" key="3">
    <source>
        <dbReference type="EMBL" id="BDR59050.1"/>
    </source>
</evidence>
<evidence type="ECO:0000313" key="4">
    <source>
        <dbReference type="Proteomes" id="UP001321861"/>
    </source>
</evidence>
<sequence length="1396" mass="157010">MIDLSTTRAQEQGELLPNQIELKPEMIRLESGVATLEEDLKNHKGLATLIDTQRNVKRNQYNVLQCINENLMAEKGQWLYNGGYDKDDKDPSDPTKALPEQFDSGTVADSSLLPTRIYFDLGKEYDISSFAFYTRNGAVNVDFQVDYGEPGNWTKFQNQDAKPVYNSWNERKVQNVKTRYIRVRSSHGPEVKGQAAYEFILFGTATGNTGKEPPKRNLIKVNKNKAYNVFGYARVGRASDQFDEQPTDTSMLDGKGLPNYVPKTSFTVRDIDGSQLDGVFDNSKTPKNQDEQDQKDNLKYVTVLDLEKEHSIEEITMYENMTSGLYNGTKLRLSYGKPSINGKGEAWTEIGTIDIKKKHRGWFHMNLKDKNIKTRYLRIAKSSSANISEFVLWGQPSDGIPNNIKDPEPIKPTKQVTMDKFMGMNGKHITSNTIFEAGGTFREYHKWHYNADREDGFKSIFSRGDITQMWGLYDGSKNFDGYFNSLNKLGIDTLITLENSTSKYYPDEDPEMQHKPGINTAQDTTPNFAGADRNDPASFIDHAEAMYNFGARYGSNKNITINDVVVSENESAKDLWGQNTVKYFENWNEPNSVWEARRKWFVASEFAAMTSGDYDGHRGTLKNAKGRKVGLKNADPNATFVLGGLAGNNIDYIKGMQFWYQNNRQDNIFPADVINMHQYQEKHYPEDTDFKEELVKTVDYVQRYLTTDGKPREVWLTEFGYDTYQGPFKPQSANQAPSLTAQSNWNIRTFLIASSAGISRAHMFMDVDPAVDNNEWSVGGDLTAGMARNAKMGNTRKPSYYSMYATKTALTDYVFDAVIEEKKNDVYVYRYRNIKNGRYTYAIWSPTNETKIGEKKGTYTLENIAAPFVTETRYNDYSTSGDTVVRNVTNNKVDVDVYEAPVFVEVYGNNEKYVEVPKTEVKPDAYSHEVYTTLSTEDPNVQIYYSTNGQDPVAQNPNRIFYTPGTKIKITKSTNIKTIGVKNGVTSKVAHYPYQIDTRLISSKEKEVNYNKGDIVTEAKFLKDIGAKLGAKVNEIAAGGIWKIESDFSSVVKLNTPGVYYVKAIANHYNSDNYNSDISSPLLVKVVVEGTQTNSTVTENYQTDLGAQIKAQTQTQIGADKKYTKNVPAITGYTYLGYRIGSGELIRKTTSPVTLTNIEEITYVYALTSTMSSISVKYQDAAGKPLVVGGTEIGPKIIKGSPQTEYNLFKMKEILPEIYNGEAGNLVNQGYFLTSDGTPTTVSGRFPASGTVLEVVFKFSGTLQMTVPSQVKFEDGHKVSNSKQTVLQAEDWQIQVRDRRTNDSLGLWSLSAKLSKSFVNGDGEQLAGQLQYKPTQAPATPMELNRPIVVHKHTKKESQTTVKWTKSAGFQMEVQASQAKAGNYKGEIMWELAIEP</sequence>
<dbReference type="Proteomes" id="UP001321861">
    <property type="component" value="Chromosome"/>
</dbReference>
<gene>
    <name evidence="3" type="ORF">XA3_14910</name>
</gene>
<dbReference type="InterPro" id="IPR017853">
    <property type="entry name" value="GH"/>
</dbReference>
<organism evidence="3 4">
    <name type="scientific">Xylocopilactobacillus apicola</name>
    <dbReference type="NCBI Taxonomy" id="2932184"/>
    <lineage>
        <taxon>Bacteria</taxon>
        <taxon>Bacillati</taxon>
        <taxon>Bacillota</taxon>
        <taxon>Bacilli</taxon>
        <taxon>Lactobacillales</taxon>
        <taxon>Lactobacillaceae</taxon>
        <taxon>Xylocopilactobacillus</taxon>
    </lineage>
</organism>
<evidence type="ECO:0000256" key="1">
    <source>
        <dbReference type="SAM" id="MobiDB-lite"/>
    </source>
</evidence>
<accession>A0AAU9DBX5</accession>
<dbReference type="PROSITE" id="PS50022">
    <property type="entry name" value="FA58C_3"/>
    <property type="match status" value="1"/>
</dbReference>
<feature type="domain" description="F5/8 type C" evidence="2">
    <location>
        <begin position="117"/>
        <end position="204"/>
    </location>
</feature>